<dbReference type="EMBL" id="FOVF01000016">
    <property type="protein sequence ID" value="SFN35568.1"/>
    <property type="molecule type" value="Genomic_DNA"/>
</dbReference>
<keyword evidence="2 5" id="KW-0238">DNA-binding</keyword>
<dbReference type="PANTHER" id="PTHR46796">
    <property type="entry name" value="HTH-TYPE TRANSCRIPTIONAL ACTIVATOR RHAS-RELATED"/>
    <property type="match status" value="1"/>
</dbReference>
<evidence type="ECO:0000313" key="5">
    <source>
        <dbReference type="EMBL" id="SFN35568.1"/>
    </source>
</evidence>
<sequence>MAFTAIQPTGRLAAHVAMIWDCSLETLPFGLERILPKAGASLIINLAEDETRSYRHDGAWRCQRRSGSVLVGPGTRHFIIDTAEQCDVAGVEFHPGGARAFFRDPLDRLRDVDTDLDDLGATAPRRLRERMLESGSAQGRIALLQEWLLDRFEEAALPGLVTHALTGLQQVPRMHSVSALASYTGVSVRRLSSLFRENVGVSPKRFLRLQRFAEVIASTHARGDINWSAVAADCGFHDQSHLVHEFREFSGIAPGTWLSTVGAYPRHVPIDTVLPSI</sequence>
<accession>A0A1I4YBY6</accession>
<organism evidence="5 6">
    <name type="scientific">Dokdonella immobilis</name>
    <dbReference type="NCBI Taxonomy" id="578942"/>
    <lineage>
        <taxon>Bacteria</taxon>
        <taxon>Pseudomonadati</taxon>
        <taxon>Pseudomonadota</taxon>
        <taxon>Gammaproteobacteria</taxon>
        <taxon>Lysobacterales</taxon>
        <taxon>Rhodanobacteraceae</taxon>
        <taxon>Dokdonella</taxon>
    </lineage>
</organism>
<evidence type="ECO:0000256" key="3">
    <source>
        <dbReference type="ARBA" id="ARBA00023163"/>
    </source>
</evidence>
<evidence type="ECO:0000259" key="4">
    <source>
        <dbReference type="PROSITE" id="PS01124"/>
    </source>
</evidence>
<reference evidence="5 6" key="1">
    <citation type="submission" date="2016-10" db="EMBL/GenBank/DDBJ databases">
        <authorList>
            <person name="de Groot N.N."/>
        </authorList>
    </citation>
    <scope>NUCLEOTIDE SEQUENCE [LARGE SCALE GENOMIC DNA]</scope>
    <source>
        <strain evidence="5 6">CGMCC 1.7659</strain>
    </source>
</reference>
<dbReference type="PANTHER" id="PTHR46796:SF15">
    <property type="entry name" value="BLL1074 PROTEIN"/>
    <property type="match status" value="1"/>
</dbReference>
<feature type="domain" description="HTH araC/xylS-type" evidence="4">
    <location>
        <begin position="176"/>
        <end position="260"/>
    </location>
</feature>
<keyword evidence="1" id="KW-0805">Transcription regulation</keyword>
<dbReference type="GO" id="GO:0003700">
    <property type="term" value="F:DNA-binding transcription factor activity"/>
    <property type="evidence" value="ECO:0007669"/>
    <property type="project" value="InterPro"/>
</dbReference>
<dbReference type="InterPro" id="IPR050204">
    <property type="entry name" value="AraC_XylS_family_regulators"/>
</dbReference>
<proteinExistence type="predicted"/>
<dbReference type="InterPro" id="IPR009057">
    <property type="entry name" value="Homeodomain-like_sf"/>
</dbReference>
<gene>
    <name evidence="5" type="ORF">SAMN05216289_11656</name>
</gene>
<dbReference type="AlphaFoldDB" id="A0A1I4YBY6"/>
<dbReference type="SMART" id="SM00342">
    <property type="entry name" value="HTH_ARAC"/>
    <property type="match status" value="1"/>
</dbReference>
<name>A0A1I4YBY6_9GAMM</name>
<keyword evidence="3" id="KW-0804">Transcription</keyword>
<dbReference type="STRING" id="578942.SAMN05216289_11656"/>
<dbReference type="PROSITE" id="PS01124">
    <property type="entry name" value="HTH_ARAC_FAMILY_2"/>
    <property type="match status" value="1"/>
</dbReference>
<dbReference type="Proteomes" id="UP000198575">
    <property type="component" value="Unassembled WGS sequence"/>
</dbReference>
<dbReference type="InterPro" id="IPR018060">
    <property type="entry name" value="HTH_AraC"/>
</dbReference>
<keyword evidence="6" id="KW-1185">Reference proteome</keyword>
<dbReference type="Pfam" id="PF20240">
    <property type="entry name" value="DUF6597"/>
    <property type="match status" value="1"/>
</dbReference>
<dbReference type="Gene3D" id="1.10.10.60">
    <property type="entry name" value="Homeodomain-like"/>
    <property type="match status" value="1"/>
</dbReference>
<dbReference type="InterPro" id="IPR046532">
    <property type="entry name" value="DUF6597"/>
</dbReference>
<protein>
    <submittedName>
        <fullName evidence="5">AraC-type DNA-binding protein</fullName>
    </submittedName>
</protein>
<evidence type="ECO:0000256" key="2">
    <source>
        <dbReference type="ARBA" id="ARBA00023125"/>
    </source>
</evidence>
<dbReference type="GO" id="GO:0043565">
    <property type="term" value="F:sequence-specific DNA binding"/>
    <property type="evidence" value="ECO:0007669"/>
    <property type="project" value="InterPro"/>
</dbReference>
<evidence type="ECO:0000256" key="1">
    <source>
        <dbReference type="ARBA" id="ARBA00023015"/>
    </source>
</evidence>
<dbReference type="SUPFAM" id="SSF46689">
    <property type="entry name" value="Homeodomain-like"/>
    <property type="match status" value="1"/>
</dbReference>
<dbReference type="RefSeq" id="WP_175498049.1">
    <property type="nucleotide sequence ID" value="NZ_FOVF01000016.1"/>
</dbReference>
<dbReference type="Pfam" id="PF12833">
    <property type="entry name" value="HTH_18"/>
    <property type="match status" value="1"/>
</dbReference>
<evidence type="ECO:0000313" key="6">
    <source>
        <dbReference type="Proteomes" id="UP000198575"/>
    </source>
</evidence>